<dbReference type="InterPro" id="IPR017853">
    <property type="entry name" value="GH"/>
</dbReference>
<evidence type="ECO:0000259" key="4">
    <source>
        <dbReference type="Pfam" id="PF00703"/>
    </source>
</evidence>
<dbReference type="Gene3D" id="3.20.20.80">
    <property type="entry name" value="Glycosidases"/>
    <property type="match status" value="1"/>
</dbReference>
<dbReference type="Pfam" id="PF02837">
    <property type="entry name" value="Glyco_hydro_2_N"/>
    <property type="match status" value="1"/>
</dbReference>
<feature type="domain" description="Glycoside hydrolase family 2 catalytic" evidence="5">
    <location>
        <begin position="286"/>
        <end position="481"/>
    </location>
</feature>
<dbReference type="GO" id="GO:0005975">
    <property type="term" value="P:carbohydrate metabolic process"/>
    <property type="evidence" value="ECO:0007669"/>
    <property type="project" value="InterPro"/>
</dbReference>
<dbReference type="PANTHER" id="PTHR42732">
    <property type="entry name" value="BETA-GALACTOSIDASE"/>
    <property type="match status" value="1"/>
</dbReference>
<dbReference type="InterPro" id="IPR023230">
    <property type="entry name" value="Glyco_hydro_2_CS"/>
</dbReference>
<dbReference type="GO" id="GO:0004565">
    <property type="term" value="F:beta-galactosidase activity"/>
    <property type="evidence" value="ECO:0007669"/>
    <property type="project" value="UniProtKB-EC"/>
</dbReference>
<evidence type="ECO:0000259" key="6">
    <source>
        <dbReference type="Pfam" id="PF02837"/>
    </source>
</evidence>
<evidence type="ECO:0000256" key="1">
    <source>
        <dbReference type="ARBA" id="ARBA00007401"/>
    </source>
</evidence>
<dbReference type="InterPro" id="IPR008979">
    <property type="entry name" value="Galactose-bd-like_sf"/>
</dbReference>
<dbReference type="PANTHER" id="PTHR42732:SF1">
    <property type="entry name" value="BETA-MANNOSIDASE"/>
    <property type="match status" value="1"/>
</dbReference>
<evidence type="ECO:0000256" key="2">
    <source>
        <dbReference type="ARBA" id="ARBA00022801"/>
    </source>
</evidence>
<dbReference type="InterPro" id="IPR036156">
    <property type="entry name" value="Beta-gal/glucu_dom_sf"/>
</dbReference>
<keyword evidence="2 7" id="KW-0378">Hydrolase</keyword>
<evidence type="ECO:0000259" key="5">
    <source>
        <dbReference type="Pfam" id="PF02836"/>
    </source>
</evidence>
<proteinExistence type="inferred from homology"/>
<dbReference type="InterPro" id="IPR013783">
    <property type="entry name" value="Ig-like_fold"/>
</dbReference>
<dbReference type="Pfam" id="PF00703">
    <property type="entry name" value="Glyco_hydro_2"/>
    <property type="match status" value="1"/>
</dbReference>
<dbReference type="EMBL" id="KJ790255">
    <property type="protein sequence ID" value="AIB09473.1"/>
    <property type="molecule type" value="Genomic_DNA"/>
</dbReference>
<dbReference type="InterPro" id="IPR006102">
    <property type="entry name" value="Ig-like_GH2"/>
</dbReference>
<feature type="domain" description="Glycoside hydrolase family 2 immunoglobulin-like beta-sandwich" evidence="4">
    <location>
        <begin position="157"/>
        <end position="278"/>
    </location>
</feature>
<evidence type="ECO:0000256" key="3">
    <source>
        <dbReference type="ARBA" id="ARBA00023295"/>
    </source>
</evidence>
<dbReference type="PROSITE" id="PS00719">
    <property type="entry name" value="GLYCOSYL_HYDROL_F2_1"/>
    <property type="match status" value="1"/>
</dbReference>
<feature type="domain" description="Glycosyl hydrolases family 2 sugar binding" evidence="6">
    <location>
        <begin position="52"/>
        <end position="151"/>
    </location>
</feature>
<dbReference type="EC" id="3.2.1.23" evidence="7"/>
<dbReference type="SUPFAM" id="SSF51445">
    <property type="entry name" value="(Trans)glycosidases"/>
    <property type="match status" value="1"/>
</dbReference>
<dbReference type="InterPro" id="IPR051913">
    <property type="entry name" value="GH2_Domain-Containing"/>
</dbReference>
<dbReference type="InterPro" id="IPR006101">
    <property type="entry name" value="Glyco_hydro_2"/>
</dbReference>
<dbReference type="InterPro" id="IPR006103">
    <property type="entry name" value="Glyco_hydro_2_cat"/>
</dbReference>
<accession>A0A060DF43</accession>
<dbReference type="PRINTS" id="PR00132">
    <property type="entry name" value="GLHYDRLASE2"/>
</dbReference>
<reference evidence="7" key="1">
    <citation type="journal article" date="2014" name="Microb. Cell Fact.">
        <title>Discovery of novel enzymes with industrial potential from a cold and alkaline environment by a combination of functional metagenomics and culturing.</title>
        <authorList>
            <person name="Vester J.K."/>
            <person name="Glaring M.A."/>
            <person name="Stougaard P."/>
        </authorList>
    </citation>
    <scope>NUCLEOTIDE SEQUENCE</scope>
</reference>
<protein>
    <submittedName>
        <fullName evidence="7">Beta-galactosidase</fullName>
        <ecNumber evidence="7">3.2.1.23</ecNumber>
    </submittedName>
</protein>
<dbReference type="Pfam" id="PF02836">
    <property type="entry name" value="Glyco_hydro_2_C"/>
    <property type="match status" value="1"/>
</dbReference>
<dbReference type="AlphaFoldDB" id="A0A060DF43"/>
<organism evidence="7">
    <name type="scientific">uncultured organism</name>
    <dbReference type="NCBI Taxonomy" id="155900"/>
    <lineage>
        <taxon>unclassified sequences</taxon>
        <taxon>environmental samples</taxon>
    </lineage>
</organism>
<dbReference type="InterPro" id="IPR006104">
    <property type="entry name" value="Glyco_hydro_2_N"/>
</dbReference>
<sequence>MRQDWNEAWFFSEVFTESLLSSGDASVGMTPVRLPHSVVETPFNYFSELSYQKVAGYKKVFYAPTEWREKSLRLTFEGVAHKATVYLNGKSIQTHVGGYTAFTVVLDDYLVYGAQNALVVKVDSRETLNCPPFGYVVDYMTYGGIYREVYLDVLEKAHIQDVFFYSKSILTGQRTLVVQTTLSTEAMANLDAYTLHYALLDKDNNEVLQTVCGCDLLKSVAQIKGEEGLLYEMSLPEVRLWDVSDPYLYQLKVSLVKVTISGTLESVSDEKQVTCGFRETYFDARGFWLNGNLLKLRGLNRHQSYPYVGYAMPKRPQVVDAQIMKNELGLNAVRTAHYPQSKHFIEVCDALGLLVFTEMPGWQHIGDEAWKEEALVQVEEMVRQYRNHPSIFIWGVRINESADDHEFYKRTNALAKRLDPSRQTGGVRCIKYSELLEDVYTYNDFSHNGTTKGIASKNSVTKEANKAYLVTEYNGHMFPTKSFDDEAHRTEHARRHAVVLEGIAADEQVAGGFGWCLFDYNTHQDFGSGDRICHHGVLDMFRNHKLAAAVYSSQGESVPVLSLSSDMAIGDFPEGGIGKVYAFSNADFIDLYKNEAFVKRFEPDRKTFGHLPHPPFVIDDVIGELMEKQEGFSFRKSEAIKAVLMAVSMYGTSRLPLKFKLKALGLILFRGMTFSKAQQLYYDYVGNWGAKATTYRFDAIKDSKVVKSVHKGPMQDLGLSVSVDTTHLVEESTYDVASVRVMATNEHGQVLAYCLEPLELRVEGMIELIGPSVVPMRGGMCGTYVKSVGESGKGILYMTCRGVQKTIEFTVDVNNRGIL</sequence>
<dbReference type="Gene3D" id="2.60.120.260">
    <property type="entry name" value="Galactose-binding domain-like"/>
    <property type="match status" value="1"/>
</dbReference>
<evidence type="ECO:0000313" key="7">
    <source>
        <dbReference type="EMBL" id="AIB09473.1"/>
    </source>
</evidence>
<dbReference type="SUPFAM" id="SSF49303">
    <property type="entry name" value="beta-Galactosidase/glucuronidase domain"/>
    <property type="match status" value="1"/>
</dbReference>
<comment type="similarity">
    <text evidence="1">Belongs to the glycosyl hydrolase 2 family.</text>
</comment>
<name>A0A060DF43_9ZZZZ</name>
<dbReference type="Gene3D" id="2.60.40.10">
    <property type="entry name" value="Immunoglobulins"/>
    <property type="match status" value="1"/>
</dbReference>
<keyword evidence="3 7" id="KW-0326">Glycosidase</keyword>
<dbReference type="SUPFAM" id="SSF49785">
    <property type="entry name" value="Galactose-binding domain-like"/>
    <property type="match status" value="1"/>
</dbReference>